<feature type="domain" description="Chitin-binding type-2" evidence="7">
    <location>
        <begin position="65"/>
        <end position="122"/>
    </location>
</feature>
<dbReference type="InterPro" id="IPR036508">
    <property type="entry name" value="Chitin-bd_dom_sf"/>
</dbReference>
<keyword evidence="2" id="KW-0732">Signal</keyword>
<feature type="domain" description="Chitin-binding type-2" evidence="7">
    <location>
        <begin position="147"/>
        <end position="203"/>
    </location>
</feature>
<evidence type="ECO:0000256" key="5">
    <source>
        <dbReference type="ARBA" id="ARBA00023180"/>
    </source>
</evidence>
<organism evidence="8 9">
    <name type="scientific">Loa loa</name>
    <name type="common">Eye worm</name>
    <name type="synonym">Filaria loa</name>
    <dbReference type="NCBI Taxonomy" id="7209"/>
    <lineage>
        <taxon>Eukaryota</taxon>
        <taxon>Metazoa</taxon>
        <taxon>Ecdysozoa</taxon>
        <taxon>Nematoda</taxon>
        <taxon>Chromadorea</taxon>
        <taxon>Rhabditida</taxon>
        <taxon>Spirurina</taxon>
        <taxon>Spiruromorpha</taxon>
        <taxon>Filarioidea</taxon>
        <taxon>Onchocercidae</taxon>
        <taxon>Loa</taxon>
    </lineage>
</organism>
<dbReference type="SMART" id="SM00494">
    <property type="entry name" value="ChtBD2"/>
    <property type="match status" value="4"/>
</dbReference>
<evidence type="ECO:0000256" key="2">
    <source>
        <dbReference type="ARBA" id="ARBA00022729"/>
    </source>
</evidence>
<dbReference type="PANTHER" id="PTHR23301">
    <property type="entry name" value="CHITIN BINDING PERITROPHIN-A"/>
    <property type="match status" value="1"/>
</dbReference>
<keyword evidence="5" id="KW-0325">Glycoprotein</keyword>
<protein>
    <submittedName>
        <fullName evidence="9">Chondroitin proteoglycan 2</fullName>
    </submittedName>
</protein>
<dbReference type="PROSITE" id="PS50940">
    <property type="entry name" value="CHIT_BIND_II"/>
    <property type="match status" value="4"/>
</dbReference>
<reference evidence="9" key="2">
    <citation type="submission" date="2016-11" db="UniProtKB">
        <authorList>
            <consortium name="WormBaseParasite"/>
        </authorList>
    </citation>
    <scope>IDENTIFICATION</scope>
</reference>
<dbReference type="AlphaFoldDB" id="A0A1I7VNH2"/>
<evidence type="ECO:0000313" key="8">
    <source>
        <dbReference type="Proteomes" id="UP000095285"/>
    </source>
</evidence>
<reference evidence="8" key="1">
    <citation type="submission" date="2012-04" db="EMBL/GenBank/DDBJ databases">
        <title>The Genome Sequence of Loa loa.</title>
        <authorList>
            <consortium name="The Broad Institute Genome Sequencing Platform"/>
            <consortium name="Broad Institute Genome Sequencing Center for Infectious Disease"/>
            <person name="Nutman T.B."/>
            <person name="Fink D.L."/>
            <person name="Russ C."/>
            <person name="Young S."/>
            <person name="Zeng Q."/>
            <person name="Gargeya S."/>
            <person name="Alvarado L."/>
            <person name="Berlin A."/>
            <person name="Chapman S.B."/>
            <person name="Chen Z."/>
            <person name="Freedman E."/>
            <person name="Gellesch M."/>
            <person name="Goldberg J."/>
            <person name="Griggs A."/>
            <person name="Gujja S."/>
            <person name="Heilman E.R."/>
            <person name="Heiman D."/>
            <person name="Howarth C."/>
            <person name="Mehta T."/>
            <person name="Neiman D."/>
            <person name="Pearson M."/>
            <person name="Roberts A."/>
            <person name="Saif S."/>
            <person name="Shea T."/>
            <person name="Shenoy N."/>
            <person name="Sisk P."/>
            <person name="Stolte C."/>
            <person name="Sykes S."/>
            <person name="White J."/>
            <person name="Yandava C."/>
            <person name="Haas B."/>
            <person name="Henn M.R."/>
            <person name="Nusbaum C."/>
            <person name="Birren B."/>
        </authorList>
    </citation>
    <scope>NUCLEOTIDE SEQUENCE [LARGE SCALE GENOMIC DNA]</scope>
</reference>
<dbReference type="InterPro" id="IPR051940">
    <property type="entry name" value="Chitin_bind-dev_reg"/>
</dbReference>
<keyword evidence="3" id="KW-0677">Repeat</keyword>
<feature type="domain" description="Chitin-binding type-2" evidence="7">
    <location>
        <begin position="278"/>
        <end position="334"/>
    </location>
</feature>
<evidence type="ECO:0000256" key="3">
    <source>
        <dbReference type="ARBA" id="ARBA00022737"/>
    </source>
</evidence>
<keyword evidence="4" id="KW-1015">Disulfide bond</keyword>
<dbReference type="SUPFAM" id="SSF57625">
    <property type="entry name" value="Invertebrate chitin-binding proteins"/>
    <property type="match status" value="4"/>
</dbReference>
<evidence type="ECO:0000256" key="4">
    <source>
        <dbReference type="ARBA" id="ARBA00023157"/>
    </source>
</evidence>
<evidence type="ECO:0000256" key="1">
    <source>
        <dbReference type="ARBA" id="ARBA00022669"/>
    </source>
</evidence>
<sequence>MRDGNYPMVRGQCSKYFWRCLGGETTGRICRDELFFNTVTRKCDTANNIEDCTDKNSLIVKSAMEPNCITLNGGVAGHSACSRFYYSCIAGKLFQLQCPEGQAYDVKQKQCVAMEFMPECTTAEKPVLSTTGNPIQISKIIPAPELNDFCNTTGDGMFSAGCESYFYFCASGLGYHVKCPEGLFFDSETRNCNYKEHVLSCNLVLENSRIMPNKQAYDYTTTAQSVDQDDENKKVETYDTQTKKVIQSHSDRMPEASLPALIGVPISKTKALPFLPEDFDCRSKADGFYSIGCRTEFVVCANHRMFFFECPHNLIFKEEAQICDYAENVEDCSKMTDINEKESKRLEMESEISLEEETKRVDSTAIRDQGQIMDPASKICNKPENIPECMNKDDRT</sequence>
<keyword evidence="1" id="KW-0147">Chitin-binding</keyword>
<evidence type="ECO:0000256" key="6">
    <source>
        <dbReference type="SAM" id="MobiDB-lite"/>
    </source>
</evidence>
<dbReference type="Gene3D" id="2.170.140.10">
    <property type="entry name" value="Chitin binding domain"/>
    <property type="match status" value="4"/>
</dbReference>
<dbReference type="Pfam" id="PF01607">
    <property type="entry name" value="CBM_14"/>
    <property type="match status" value="4"/>
</dbReference>
<dbReference type="PANTHER" id="PTHR23301:SF109">
    <property type="entry name" value="CHITIN-BINDING TYPE-2 DOMAIN-CONTAINING PROTEIN"/>
    <property type="match status" value="1"/>
</dbReference>
<proteinExistence type="predicted"/>
<dbReference type="WBParaSite" id="EN70_4519">
    <property type="protein sequence ID" value="EN70_4519"/>
    <property type="gene ID" value="EN70_4519"/>
</dbReference>
<dbReference type="GO" id="GO:0005576">
    <property type="term" value="C:extracellular region"/>
    <property type="evidence" value="ECO:0007669"/>
    <property type="project" value="InterPro"/>
</dbReference>
<accession>A0A1I7VNH2</accession>
<dbReference type="GO" id="GO:0008061">
    <property type="term" value="F:chitin binding"/>
    <property type="evidence" value="ECO:0007669"/>
    <property type="project" value="UniProtKB-KW"/>
</dbReference>
<evidence type="ECO:0000259" key="7">
    <source>
        <dbReference type="PROSITE" id="PS50940"/>
    </source>
</evidence>
<feature type="domain" description="Chitin-binding type-2" evidence="7">
    <location>
        <begin position="1"/>
        <end position="54"/>
    </location>
</feature>
<dbReference type="Proteomes" id="UP000095285">
    <property type="component" value="Unassembled WGS sequence"/>
</dbReference>
<feature type="region of interest" description="Disordered" evidence="6">
    <location>
        <begin position="346"/>
        <end position="368"/>
    </location>
</feature>
<dbReference type="STRING" id="7209.A0A1I7VNH2"/>
<evidence type="ECO:0000313" key="9">
    <source>
        <dbReference type="WBParaSite" id="EN70_4519"/>
    </source>
</evidence>
<name>A0A1I7VNH2_LOALO</name>
<keyword evidence="8" id="KW-1185">Reference proteome</keyword>
<dbReference type="InterPro" id="IPR002557">
    <property type="entry name" value="Chitin-bd_dom"/>
</dbReference>